<proteinExistence type="predicted"/>
<dbReference type="Pfam" id="PF04082">
    <property type="entry name" value="Fungal_trans"/>
    <property type="match status" value="1"/>
</dbReference>
<dbReference type="GO" id="GO:0005634">
    <property type="term" value="C:nucleus"/>
    <property type="evidence" value="ECO:0007669"/>
    <property type="project" value="UniProtKB-SubCell"/>
</dbReference>
<dbReference type="PANTHER" id="PTHR47782:SF1">
    <property type="entry name" value="PYRIMIDINE PATHWAY REGULATORY PROTEIN 1"/>
    <property type="match status" value="1"/>
</dbReference>
<gene>
    <name evidence="9" type="ORF">H2200_013151</name>
</gene>
<evidence type="ECO:0000256" key="6">
    <source>
        <dbReference type="ARBA" id="ARBA00023163"/>
    </source>
</evidence>
<evidence type="ECO:0000259" key="8">
    <source>
        <dbReference type="SMART" id="SM00906"/>
    </source>
</evidence>
<dbReference type="Gene3D" id="3.50.50.60">
    <property type="entry name" value="FAD/NAD(P)-binding domain"/>
    <property type="match status" value="1"/>
</dbReference>
<comment type="subcellular location">
    <subcellularLocation>
        <location evidence="1">Nucleus</location>
    </subcellularLocation>
</comment>
<dbReference type="CDD" id="cd12148">
    <property type="entry name" value="fungal_TF_MHR"/>
    <property type="match status" value="1"/>
</dbReference>
<protein>
    <recommendedName>
        <fullName evidence="8">Xylanolytic transcriptional activator regulatory domain-containing protein</fullName>
    </recommendedName>
</protein>
<keyword evidence="5" id="KW-0238">DNA-binding</keyword>
<evidence type="ECO:0000313" key="9">
    <source>
        <dbReference type="EMBL" id="KAJ9602296.1"/>
    </source>
</evidence>
<dbReference type="PANTHER" id="PTHR47782">
    <property type="entry name" value="ZN(II)2CYS6 TRANSCRIPTION FACTOR (EUROFUNG)-RELATED"/>
    <property type="match status" value="1"/>
</dbReference>
<sequence>MTMSSQKLFPRRIIIIGAGVFGLSTALAVAKRHPSTHVIVVDRLTPPVPDATSVDTTRCIRSDYTDPIYARLALEAQQKIQADTDLKPYLFQQGMTFVCDGRRSRFTDIWEKTRDRAKSLCRPQDIVESLSREEVFEQIHGKEANLPSLSELGGASKWNQAYCNLTAAFIDAEESIRVYYERCLRVPSIEFRCGSAVNRLDIVDKQAKGVILEDGSTIAADMVIVAAGAWSNKLVFLGDRLVPIGHEVAWIKVTPEEEACWKNMSITTNLSTGLNMFPPYRGEIKILRRSPGYKNTTSVPHPEDQSKKIEISYPRTIVSNPTDVIPADAEFAMRDNLREIMPSLAARPFDRTKICWISTTPTADFLIAPHPTIAGIHLSTGGSAHAWKFLPTIGDFVVDSMEGRLPKELVEKWAFHKTSDGKDSSSPRMDGEPQELRNEVRHRLYVHSLEERVAHLENKLQQHGIQDFDLGTTSTPVGMTTGNRTSEYQPSESSPETLSYVAPDMDLAPAERSIINDVLDLTRHKSVPEPALSRILLTELMYSRSTLSTWRQSDQISGDKELSIDMVANLDDSPISLPTREGAQALVKAYFQYANQSLPLLHEPTFRSKMEFLYTLPRTIDLAETHTTTKSRIAVIFVFEVFAVALLTLQKQDPSRIPTSVADRYHKMALKAINEVGLPSDLEGVQAILLVAQYSYHHPTAWAVWKTVGAALRLAVELGLHQDPAEGKVDFLTADTMRRTFWVAYAMDRNISIALGLPLCLPDGVITTKFPTQEKDEFITPEGITSHDETAPKPKLVSLHVFKYRRIQSEMQTMLHQRQPAAYSLVDFDSWQKSMHERIQTWYNETPRRETLTIRERKNLENFELTYHRALFYLYHPSLNIPSPSESALVALTAAATSMIRLYRRFFTEHRLTIFWQAVENLFSAGTALMHSYVSSAAVRDHISLQELESLVHTCSSVLWGMVEHFPDLKAKRDAFDIVVSQTFADLNQTTKSDLLSQLETPCIPLGSSATGPDNNLINAEEASTTLQTSEDHISQESGQPTQSALGARIGLSSVEAQNQYTPTLVSISNGGAGASSFADFGDVTFDWEAFEGADDFMSYDTIL</sequence>
<dbReference type="GO" id="GO:0006351">
    <property type="term" value="P:DNA-templated transcription"/>
    <property type="evidence" value="ECO:0007669"/>
    <property type="project" value="InterPro"/>
</dbReference>
<dbReference type="InterPro" id="IPR006076">
    <property type="entry name" value="FAD-dep_OxRdtase"/>
</dbReference>
<dbReference type="EMBL" id="JAPDRK010000027">
    <property type="protein sequence ID" value="KAJ9602296.1"/>
    <property type="molecule type" value="Genomic_DNA"/>
</dbReference>
<accession>A0AA38WW90</accession>
<evidence type="ECO:0000256" key="4">
    <source>
        <dbReference type="ARBA" id="ARBA00023015"/>
    </source>
</evidence>
<keyword evidence="10" id="KW-1185">Reference proteome</keyword>
<dbReference type="Gene3D" id="3.30.9.10">
    <property type="entry name" value="D-Amino Acid Oxidase, subunit A, domain 2"/>
    <property type="match status" value="1"/>
</dbReference>
<dbReference type="InterPro" id="IPR052202">
    <property type="entry name" value="Yeast_MetPath_Reg"/>
</dbReference>
<dbReference type="Pfam" id="PF01266">
    <property type="entry name" value="DAO"/>
    <property type="match status" value="1"/>
</dbReference>
<reference evidence="9" key="1">
    <citation type="submission" date="2022-10" db="EMBL/GenBank/DDBJ databases">
        <title>Culturing micro-colonial fungi from biological soil crusts in the Mojave desert and describing Neophaeococcomyces mojavensis, and introducing the new genera and species Taxawa tesnikishii.</title>
        <authorList>
            <person name="Kurbessoian T."/>
            <person name="Stajich J.E."/>
        </authorList>
    </citation>
    <scope>NUCLEOTIDE SEQUENCE</scope>
    <source>
        <strain evidence="9">TK_41</strain>
    </source>
</reference>
<keyword evidence="6" id="KW-0804">Transcription</keyword>
<keyword evidence="2" id="KW-0479">Metal-binding</keyword>
<evidence type="ECO:0000256" key="1">
    <source>
        <dbReference type="ARBA" id="ARBA00004123"/>
    </source>
</evidence>
<dbReference type="AlphaFoldDB" id="A0AA38WW90"/>
<dbReference type="Proteomes" id="UP001172673">
    <property type="component" value="Unassembled WGS sequence"/>
</dbReference>
<comment type="caution">
    <text evidence="9">The sequence shown here is derived from an EMBL/GenBank/DDBJ whole genome shotgun (WGS) entry which is preliminary data.</text>
</comment>
<dbReference type="GO" id="GO:0008270">
    <property type="term" value="F:zinc ion binding"/>
    <property type="evidence" value="ECO:0007669"/>
    <property type="project" value="InterPro"/>
</dbReference>
<dbReference type="GO" id="GO:0045944">
    <property type="term" value="P:positive regulation of transcription by RNA polymerase II"/>
    <property type="evidence" value="ECO:0007669"/>
    <property type="project" value="TreeGrafter"/>
</dbReference>
<evidence type="ECO:0000256" key="7">
    <source>
        <dbReference type="ARBA" id="ARBA00023242"/>
    </source>
</evidence>
<evidence type="ECO:0000256" key="2">
    <source>
        <dbReference type="ARBA" id="ARBA00022723"/>
    </source>
</evidence>
<dbReference type="SUPFAM" id="SSF51905">
    <property type="entry name" value="FAD/NAD(P)-binding domain"/>
    <property type="match status" value="1"/>
</dbReference>
<dbReference type="SMART" id="SM00906">
    <property type="entry name" value="Fungal_trans"/>
    <property type="match status" value="1"/>
</dbReference>
<feature type="domain" description="Xylanolytic transcriptional activator regulatory" evidence="8">
    <location>
        <begin position="704"/>
        <end position="777"/>
    </location>
</feature>
<keyword evidence="7" id="KW-0539">Nucleus</keyword>
<evidence type="ECO:0000313" key="10">
    <source>
        <dbReference type="Proteomes" id="UP001172673"/>
    </source>
</evidence>
<organism evidence="9 10">
    <name type="scientific">Cladophialophora chaetospira</name>
    <dbReference type="NCBI Taxonomy" id="386627"/>
    <lineage>
        <taxon>Eukaryota</taxon>
        <taxon>Fungi</taxon>
        <taxon>Dikarya</taxon>
        <taxon>Ascomycota</taxon>
        <taxon>Pezizomycotina</taxon>
        <taxon>Eurotiomycetes</taxon>
        <taxon>Chaetothyriomycetidae</taxon>
        <taxon>Chaetothyriales</taxon>
        <taxon>Herpotrichiellaceae</taxon>
        <taxon>Cladophialophora</taxon>
    </lineage>
</organism>
<dbReference type="InterPro" id="IPR036188">
    <property type="entry name" value="FAD/NAD-bd_sf"/>
</dbReference>
<dbReference type="CDD" id="cd14723">
    <property type="entry name" value="ZIP_Ppr1"/>
    <property type="match status" value="1"/>
</dbReference>
<name>A0AA38WW90_9EURO</name>
<evidence type="ECO:0000256" key="5">
    <source>
        <dbReference type="ARBA" id="ARBA00023125"/>
    </source>
</evidence>
<dbReference type="GO" id="GO:0000981">
    <property type="term" value="F:DNA-binding transcription factor activity, RNA polymerase II-specific"/>
    <property type="evidence" value="ECO:0007669"/>
    <property type="project" value="TreeGrafter"/>
</dbReference>
<keyword evidence="4" id="KW-0805">Transcription regulation</keyword>
<evidence type="ECO:0000256" key="3">
    <source>
        <dbReference type="ARBA" id="ARBA00022833"/>
    </source>
</evidence>
<dbReference type="InterPro" id="IPR007219">
    <property type="entry name" value="XnlR_reg_dom"/>
</dbReference>
<dbReference type="GO" id="GO:0043565">
    <property type="term" value="F:sequence-specific DNA binding"/>
    <property type="evidence" value="ECO:0007669"/>
    <property type="project" value="TreeGrafter"/>
</dbReference>
<keyword evidence="3" id="KW-0862">Zinc</keyword>